<feature type="region of interest" description="Disordered" evidence="1">
    <location>
        <begin position="400"/>
        <end position="450"/>
    </location>
</feature>
<sequence length="661" mass="73320">MAKPEPSKPSKATDRMVNGLEKLERFFGNSRRRDKERGARTRDISFVSTPTQSPDGPHFPSPSFMHPTSTHMKPREEPVPWSKLIKERSQSLPDPHGNLKRRSSISIISNHRHHPSDPIRLISLLVEDEGPTDMGMLSRFRFPDNNPGKEHTKTSQVSDTVEGREREHSTQELPAENILDWCPRRLSSLFNNLGLDSSIDSIDNRLARFSKDGIEPPVPRSSSPPSPRTRINSFAIPPRKSSRRLNEALTRNLTISTGDLLQYPVSTHPPDSPPASDGEEDYEQTTIHGPTSIKGLSSPIEFTPRPSSDSNTRCSVEVLTRGQAVRESWGARTGDPAFICNTQDVIACISQVNIVRNAASTASLSVVDKHVMVTHHIREPSLDDFYALDDEDVAESLPATPIAETDIPPTPPPKFSPKTPIGRSRSTRHVPIAPTTTIDPVSGELTPPRTPTDSQFLSLAYSPTTTSVVSGAMWVANIARTYNFDLVYIIDLWPKDKEDDSGPPHQSTFTHCQHNTQNVDNVTAQHAIIANRKPGMTGRILAAYGLSEFGSPFRIHAEFHKNMLRYKGWNEYRDELASPEMISRGWACSFYTGCSPTARNVIGEKHIARGRTADRGIVFAAYTRKTTKSVIPVRASPKQTAILGKLLYDSQKLVNALVHGD</sequence>
<comment type="caution">
    <text evidence="2">The sequence shown here is derived from an EMBL/GenBank/DDBJ whole genome shotgun (WGS) entry which is preliminary data.</text>
</comment>
<dbReference type="AlphaFoldDB" id="A0AAX6M6K2"/>
<feature type="region of interest" description="Disordered" evidence="1">
    <location>
        <begin position="140"/>
        <end position="171"/>
    </location>
</feature>
<name>A0AAX6M6K2_9PEZI</name>
<reference evidence="2 3" key="1">
    <citation type="journal article" date="2024" name="Front Chem Biol">
        <title>Unveiling the potential of Daldinia eschscholtzii MFLUCC 19-0629 through bioactivity and bioinformatics studies for enhanced sustainable agriculture production.</title>
        <authorList>
            <person name="Brooks S."/>
            <person name="Weaver J.A."/>
            <person name="Klomchit A."/>
            <person name="Alharthi S.A."/>
            <person name="Onlamun T."/>
            <person name="Nurani R."/>
            <person name="Vong T.K."/>
            <person name="Alberti F."/>
            <person name="Greco C."/>
        </authorList>
    </citation>
    <scope>NUCLEOTIDE SEQUENCE [LARGE SCALE GENOMIC DNA]</scope>
    <source>
        <strain evidence="2">MFLUCC 19-0629</strain>
    </source>
</reference>
<gene>
    <name evidence="2" type="ORF">Daesc_009952</name>
</gene>
<proteinExistence type="predicted"/>
<feature type="compositionally biased region" description="Basic and acidic residues" evidence="1">
    <location>
        <begin position="21"/>
        <end position="43"/>
    </location>
</feature>
<feature type="region of interest" description="Disordered" evidence="1">
    <location>
        <begin position="1"/>
        <end position="76"/>
    </location>
</feature>
<evidence type="ECO:0000313" key="2">
    <source>
        <dbReference type="EMBL" id="KAK6948188.1"/>
    </source>
</evidence>
<organism evidence="2 3">
    <name type="scientific">Daldinia eschscholtzii</name>
    <dbReference type="NCBI Taxonomy" id="292717"/>
    <lineage>
        <taxon>Eukaryota</taxon>
        <taxon>Fungi</taxon>
        <taxon>Dikarya</taxon>
        <taxon>Ascomycota</taxon>
        <taxon>Pezizomycotina</taxon>
        <taxon>Sordariomycetes</taxon>
        <taxon>Xylariomycetidae</taxon>
        <taxon>Xylariales</taxon>
        <taxon>Hypoxylaceae</taxon>
        <taxon>Daldinia</taxon>
    </lineage>
</organism>
<feature type="compositionally biased region" description="Basic and acidic residues" evidence="1">
    <location>
        <begin position="161"/>
        <end position="170"/>
    </location>
</feature>
<dbReference type="Proteomes" id="UP001369815">
    <property type="component" value="Unassembled WGS sequence"/>
</dbReference>
<feature type="region of interest" description="Disordered" evidence="1">
    <location>
        <begin position="210"/>
        <end position="243"/>
    </location>
</feature>
<evidence type="ECO:0000313" key="3">
    <source>
        <dbReference type="Proteomes" id="UP001369815"/>
    </source>
</evidence>
<dbReference type="EMBL" id="JBANMG010000010">
    <property type="protein sequence ID" value="KAK6948188.1"/>
    <property type="molecule type" value="Genomic_DNA"/>
</dbReference>
<feature type="compositionally biased region" description="Basic and acidic residues" evidence="1">
    <location>
        <begin position="1"/>
        <end position="14"/>
    </location>
</feature>
<feature type="region of interest" description="Disordered" evidence="1">
    <location>
        <begin position="260"/>
        <end position="314"/>
    </location>
</feature>
<feature type="compositionally biased region" description="Pro residues" evidence="1">
    <location>
        <begin position="216"/>
        <end position="227"/>
    </location>
</feature>
<protein>
    <submittedName>
        <fullName evidence="2">Uncharacterized protein</fullName>
    </submittedName>
</protein>
<keyword evidence="3" id="KW-1185">Reference proteome</keyword>
<accession>A0AAX6M6K2</accession>
<evidence type="ECO:0000256" key="1">
    <source>
        <dbReference type="SAM" id="MobiDB-lite"/>
    </source>
</evidence>
<feature type="compositionally biased region" description="Polar residues" evidence="1">
    <location>
        <begin position="305"/>
        <end position="314"/>
    </location>
</feature>